<feature type="compositionally biased region" description="Polar residues" evidence="1">
    <location>
        <begin position="1272"/>
        <end position="1296"/>
    </location>
</feature>
<dbReference type="EMBL" id="CABIJS010000697">
    <property type="protein sequence ID" value="VUZ55777.1"/>
    <property type="molecule type" value="Genomic_DNA"/>
</dbReference>
<evidence type="ECO:0000313" key="3">
    <source>
        <dbReference type="Proteomes" id="UP000321570"/>
    </source>
</evidence>
<feature type="region of interest" description="Disordered" evidence="1">
    <location>
        <begin position="1075"/>
        <end position="1095"/>
    </location>
</feature>
<proteinExistence type="predicted"/>
<dbReference type="InterPro" id="IPR026728">
    <property type="entry name" value="BLTP3A/B"/>
</dbReference>
<name>A0A564Z8D8_HYMDI</name>
<feature type="compositionally biased region" description="Low complexity" evidence="1">
    <location>
        <begin position="1297"/>
        <end position="1317"/>
    </location>
</feature>
<dbReference type="Proteomes" id="UP000321570">
    <property type="component" value="Unassembled WGS sequence"/>
</dbReference>
<feature type="region of interest" description="Disordered" evidence="1">
    <location>
        <begin position="1272"/>
        <end position="1324"/>
    </location>
</feature>
<sequence>MPSIIKQQILKPLAVFAKNLDLDRIKLSALKGELNMENLELNEEVLMDFLEFPMWMRINSAVCSKIAVKIPWTNLRSKPIFMVIDSVDVKVEVLEKPRQPIANGSASSYRPSSGRYGLVERAIDGISLRIHELSAELMSKVFKASVNLSHITLTSKKPNWDSGPFDATFIPVPERNSILIFKEVSWESTHLKADGLDERLTPVKIITNRAHLRLVLKKRLSDSSFVCGKIILLIESLLWILSVSQLEAAILFLKFLKRSMESASGANLFKMKPTALNSLVSIDPTIGTPGIPRSSDPRLIQAFDYFDVKENSFHLEANLIETHFCEDNLRTSSMSTQLVEGGFVRMTMKNLHFDHYPAHPKAASRKDWTDYSETDYARSQWLQSLKPLSDPDSYICRHLSNPKIATIFESVVVFRIQDITVACVMLDNQKEEERWPLPFNIAKNHKRRTVLETLDGEQKSLISNTFIASDTLMHKLPVKTNLITMDFTQCLSSESANTVLPMILFAQINPLHMKLDVDTVIWLNAFLLNLTANLQSLFGETENTFSHQMIPPLFCHAEALMPRVIFPMAPPPRNANNSDIAEYPWTGPSALVMQIDQVIVQTVPRPLTASMAKALTATLDNLEKQKKPPPAWGRDHILPDFSLFRKFVEQHPPNLNSNSQEPNGLLLCLHCPSVWAEFLTICEAAQRHSSAAPSFKTYRQAFFDPAPFTSWALAPSWPLWSRPPSAPRYSVTWSPDLGRRLTSPPSLPAPISLLIDLDTSANPLSIYSSSLSSPSKSKPLHFTIGHSGAVFTFRPVERLRLPDAVDHLVFLYGLAFRLARLKASMGLDSYDIMARQEGNGEVKRYHEWLITAKCLVTHGVEVEVTSTVDSRYVDPPADYLIENEGALSSLSSGSSTKPPIDPLLKPVVEDDVNSTLSSFGEKNKDLLVSEPPISYGSVTQGAQGMTGSSSGIFDGGPLVSLGDGSILDDSSVITHSDSFELILPDDEAFNEVFINSFDEIIPDEMGVDIANSEDIEERSNTIMDEEQAVNFPPWKVQRLMLDLKGLSIDADISTIEARLWIGVAFVGFFDPDDLEDDPVGSDNDDETEVKSDISNISNPLSSSPAFLITLRFGGDSLPGQPQTLLSPYDGWMAMHVGMMEETTLYPVPTSWEVLEALLGHWTSRGGARAFNNLVTHGPGAGSIPMTNPPQLLDLTFCLEKGNLVLDLTARPRKWGKRLKRDGTLLQNNHKAPIQKSNIPVTRIKLLQGFSASLNSERVLEVCGALPMLDRTTTFTRSSPQPSTASMSPNNGSQSPITPTNINSLNSLNSSPNGTSPLIANRFQPSNTLPMNVNLAGSPNSPPVPPRRVFSRGPSLRRSQIGQILQPPSESETSLAEQNAKLHLMVNRLQSQVLALTTDLTRLKTQYSK</sequence>
<dbReference type="Pfam" id="PF24917">
    <property type="entry name" value="BLTP3A_B"/>
    <property type="match status" value="1"/>
</dbReference>
<gene>
    <name evidence="2" type="ORF">WMSIL1_LOCUS13665</name>
</gene>
<dbReference type="PANTHER" id="PTHR22774">
    <property type="entry name" value="CHOREIN N-TERMINAL DOMAIN-CONTAINING PROTEIN"/>
    <property type="match status" value="1"/>
</dbReference>
<reference evidence="2 3" key="1">
    <citation type="submission" date="2019-07" db="EMBL/GenBank/DDBJ databases">
        <authorList>
            <person name="Jastrzebski P J."/>
            <person name="Paukszto L."/>
            <person name="Jastrzebski P J."/>
        </authorList>
    </citation>
    <scope>NUCLEOTIDE SEQUENCE [LARGE SCALE GENOMIC DNA]</scope>
    <source>
        <strain evidence="2 3">WMS-il1</strain>
    </source>
</reference>
<feature type="compositionally biased region" description="Acidic residues" evidence="1">
    <location>
        <begin position="1075"/>
        <end position="1087"/>
    </location>
</feature>
<accession>A0A564Z8D8</accession>
<evidence type="ECO:0000313" key="2">
    <source>
        <dbReference type="EMBL" id="VUZ55777.1"/>
    </source>
</evidence>
<protein>
    <submittedName>
        <fullName evidence="2">Uncharacterized protein</fullName>
    </submittedName>
</protein>
<dbReference type="PANTHER" id="PTHR22774:SF11">
    <property type="entry name" value="CHOREIN N-TERMINAL DOMAIN-CONTAINING PROTEIN"/>
    <property type="match status" value="1"/>
</dbReference>
<organism evidence="2 3">
    <name type="scientific">Hymenolepis diminuta</name>
    <name type="common">Rat tapeworm</name>
    <dbReference type="NCBI Taxonomy" id="6216"/>
    <lineage>
        <taxon>Eukaryota</taxon>
        <taxon>Metazoa</taxon>
        <taxon>Spiralia</taxon>
        <taxon>Lophotrochozoa</taxon>
        <taxon>Platyhelminthes</taxon>
        <taxon>Cestoda</taxon>
        <taxon>Eucestoda</taxon>
        <taxon>Cyclophyllidea</taxon>
        <taxon>Hymenolepididae</taxon>
        <taxon>Hymenolepis</taxon>
    </lineage>
</organism>
<evidence type="ECO:0000256" key="1">
    <source>
        <dbReference type="SAM" id="MobiDB-lite"/>
    </source>
</evidence>
<keyword evidence="3" id="KW-1185">Reference proteome</keyword>